<dbReference type="Pfam" id="PF03208">
    <property type="entry name" value="PRA1"/>
    <property type="match status" value="1"/>
</dbReference>
<feature type="transmembrane region" description="Helical" evidence="7">
    <location>
        <begin position="58"/>
        <end position="76"/>
    </location>
</feature>
<reference evidence="8 9" key="1">
    <citation type="submission" date="2024-12" db="EMBL/GenBank/DDBJ databases">
        <title>The unique morphological basis and parallel evolutionary history of personate flowers in Penstemon.</title>
        <authorList>
            <person name="Depatie T.H."/>
            <person name="Wessinger C.A."/>
        </authorList>
    </citation>
    <scope>NUCLEOTIDE SEQUENCE [LARGE SCALE GENOMIC DNA]</scope>
    <source>
        <strain evidence="8">WTNN_2</strain>
        <tissue evidence="8">Leaf</tissue>
    </source>
</reference>
<evidence type="ECO:0000256" key="5">
    <source>
        <dbReference type="ARBA" id="ARBA00022989"/>
    </source>
</evidence>
<sequence length="197" mass="21560">MSLSPSLALTAHLNRFSFALRRAFTRRRPWFELIDTAAFSRPVSFSDATTRIRKNLSYFRINYLTVLALVLAFSLLSHPLSLLTLLSLLAAWLFLYLLRPGDQPIVIFNRTFSDREAMWILIAVTIFVVFLTNVGSLLMSASVIGIGIVCVHGAFRDPEDLFLDDQDSAGSGLFSFVGSGAISSAAIAAAPAIASQV</sequence>
<proteinExistence type="inferred from homology"/>
<evidence type="ECO:0000256" key="6">
    <source>
        <dbReference type="ARBA" id="ARBA00023136"/>
    </source>
</evidence>
<dbReference type="EMBL" id="JBJXBP010000001">
    <property type="protein sequence ID" value="KAL3850558.1"/>
    <property type="molecule type" value="Genomic_DNA"/>
</dbReference>
<keyword evidence="4 7" id="KW-0812">Transmembrane</keyword>
<dbReference type="GO" id="GO:0016192">
    <property type="term" value="P:vesicle-mediated transport"/>
    <property type="evidence" value="ECO:0007669"/>
    <property type="project" value="UniProtKB-ARBA"/>
</dbReference>
<keyword evidence="7" id="KW-0813">Transport</keyword>
<organism evidence="8 9">
    <name type="scientific">Penstemon smallii</name>
    <dbReference type="NCBI Taxonomy" id="265156"/>
    <lineage>
        <taxon>Eukaryota</taxon>
        <taxon>Viridiplantae</taxon>
        <taxon>Streptophyta</taxon>
        <taxon>Embryophyta</taxon>
        <taxon>Tracheophyta</taxon>
        <taxon>Spermatophyta</taxon>
        <taxon>Magnoliopsida</taxon>
        <taxon>eudicotyledons</taxon>
        <taxon>Gunneridae</taxon>
        <taxon>Pentapetalae</taxon>
        <taxon>asterids</taxon>
        <taxon>lamiids</taxon>
        <taxon>Lamiales</taxon>
        <taxon>Plantaginaceae</taxon>
        <taxon>Cheloneae</taxon>
        <taxon>Penstemon</taxon>
    </lineage>
</organism>
<keyword evidence="5 7" id="KW-1133">Transmembrane helix</keyword>
<evidence type="ECO:0000313" key="8">
    <source>
        <dbReference type="EMBL" id="KAL3850558.1"/>
    </source>
</evidence>
<feature type="transmembrane region" description="Helical" evidence="7">
    <location>
        <begin position="82"/>
        <end position="98"/>
    </location>
</feature>
<dbReference type="PANTHER" id="PTHR19317:SF0">
    <property type="entry name" value="PRENYLATED RAB ACCEPTOR PROTEIN 1"/>
    <property type="match status" value="1"/>
</dbReference>
<accession>A0ABD3UQB7</accession>
<dbReference type="Proteomes" id="UP001634393">
    <property type="component" value="Unassembled WGS sequence"/>
</dbReference>
<comment type="subcellular location">
    <subcellularLocation>
        <location evidence="2 7">Membrane</location>
        <topology evidence="2 7">Multi-pass membrane protein</topology>
    </subcellularLocation>
</comment>
<gene>
    <name evidence="8" type="ORF">ACJIZ3_012440</name>
</gene>
<evidence type="ECO:0000256" key="2">
    <source>
        <dbReference type="ARBA" id="ARBA00004141"/>
    </source>
</evidence>
<comment type="similarity">
    <text evidence="3 7">Belongs to the PRA1 family.</text>
</comment>
<dbReference type="GO" id="GO:0016020">
    <property type="term" value="C:membrane"/>
    <property type="evidence" value="ECO:0007669"/>
    <property type="project" value="UniProtKB-SubCell"/>
</dbReference>
<evidence type="ECO:0000256" key="7">
    <source>
        <dbReference type="RuleBase" id="RU363107"/>
    </source>
</evidence>
<dbReference type="GO" id="GO:0005783">
    <property type="term" value="C:endoplasmic reticulum"/>
    <property type="evidence" value="ECO:0007669"/>
    <property type="project" value="UniProtKB-ARBA"/>
</dbReference>
<evidence type="ECO:0000256" key="3">
    <source>
        <dbReference type="ARBA" id="ARBA00006483"/>
    </source>
</evidence>
<dbReference type="InterPro" id="IPR004895">
    <property type="entry name" value="Prenylated_rab_accept_PRA1"/>
</dbReference>
<keyword evidence="9" id="KW-1185">Reference proteome</keyword>
<evidence type="ECO:0000313" key="9">
    <source>
        <dbReference type="Proteomes" id="UP001634393"/>
    </source>
</evidence>
<comment type="function">
    <text evidence="1 7">May be involved in both secretory and endocytic intracellular trafficking in the endosomal/prevacuolar compartments.</text>
</comment>
<protein>
    <recommendedName>
        <fullName evidence="7">PRA1 family protein</fullName>
    </recommendedName>
</protein>
<name>A0ABD3UQB7_9LAMI</name>
<keyword evidence="6 7" id="KW-0472">Membrane</keyword>
<evidence type="ECO:0000256" key="1">
    <source>
        <dbReference type="ARBA" id="ARBA00002501"/>
    </source>
</evidence>
<dbReference type="PANTHER" id="PTHR19317">
    <property type="entry name" value="PRENYLATED RAB ACCEPTOR 1-RELATED"/>
    <property type="match status" value="1"/>
</dbReference>
<dbReference type="AlphaFoldDB" id="A0ABD3UQB7"/>
<comment type="caution">
    <text evidence="8">The sequence shown here is derived from an EMBL/GenBank/DDBJ whole genome shotgun (WGS) entry which is preliminary data.</text>
</comment>
<feature type="transmembrane region" description="Helical" evidence="7">
    <location>
        <begin position="119"/>
        <end position="149"/>
    </location>
</feature>
<evidence type="ECO:0000256" key="4">
    <source>
        <dbReference type="ARBA" id="ARBA00022692"/>
    </source>
</evidence>
<feature type="transmembrane region" description="Helical" evidence="7">
    <location>
        <begin position="169"/>
        <end position="194"/>
    </location>
</feature>